<proteinExistence type="predicted"/>
<organism evidence="2 3">
    <name type="scientific">Dictyocaulus viviparus</name>
    <name type="common">Bovine lungworm</name>
    <dbReference type="NCBI Taxonomy" id="29172"/>
    <lineage>
        <taxon>Eukaryota</taxon>
        <taxon>Metazoa</taxon>
        <taxon>Ecdysozoa</taxon>
        <taxon>Nematoda</taxon>
        <taxon>Chromadorea</taxon>
        <taxon>Rhabditida</taxon>
        <taxon>Rhabditina</taxon>
        <taxon>Rhabditomorpha</taxon>
        <taxon>Strongyloidea</taxon>
        <taxon>Metastrongylidae</taxon>
        <taxon>Dictyocaulus</taxon>
    </lineage>
</organism>
<reference evidence="3" key="2">
    <citation type="journal article" date="2016" name="Sci. Rep.">
        <title>Dictyocaulus viviparus genome, variome and transcriptome elucidate lungworm biology and support future intervention.</title>
        <authorList>
            <person name="McNulty S.N."/>
            <person name="Strube C."/>
            <person name="Rosa B.A."/>
            <person name="Martin J.C."/>
            <person name="Tyagi R."/>
            <person name="Choi Y.J."/>
            <person name="Wang Q."/>
            <person name="Hallsworth Pepin K."/>
            <person name="Zhang X."/>
            <person name="Ozersky P."/>
            <person name="Wilson R.K."/>
            <person name="Sternberg P.W."/>
            <person name="Gasser R.B."/>
            <person name="Mitreva M."/>
        </authorList>
    </citation>
    <scope>NUCLEOTIDE SEQUENCE [LARGE SCALE GENOMIC DNA]</scope>
    <source>
        <strain evidence="3">HannoverDv2000</strain>
    </source>
</reference>
<name>A0A0D8XQ22_DICVI</name>
<feature type="compositionally biased region" description="Low complexity" evidence="1">
    <location>
        <begin position="80"/>
        <end position="89"/>
    </location>
</feature>
<protein>
    <submittedName>
        <fullName evidence="2">Uncharacterized protein</fullName>
    </submittedName>
</protein>
<feature type="compositionally biased region" description="Basic and acidic residues" evidence="1">
    <location>
        <begin position="90"/>
        <end position="99"/>
    </location>
</feature>
<gene>
    <name evidence="2" type="ORF">DICVIV_08044</name>
</gene>
<keyword evidence="3" id="KW-1185">Reference proteome</keyword>
<dbReference type="EMBL" id="KN716380">
    <property type="protein sequence ID" value="KJH45889.1"/>
    <property type="molecule type" value="Genomic_DNA"/>
</dbReference>
<sequence>MHSNDFKQEIRAIIRDRIHAVVEELHRKGMHWADMFSEVDVLAISTGKIETIGETDKEAAENEKKRAERNRYMIELVRRNANSNSSVNDSMKHEYHEKT</sequence>
<evidence type="ECO:0000256" key="1">
    <source>
        <dbReference type="SAM" id="MobiDB-lite"/>
    </source>
</evidence>
<evidence type="ECO:0000313" key="3">
    <source>
        <dbReference type="Proteomes" id="UP000053766"/>
    </source>
</evidence>
<evidence type="ECO:0000313" key="2">
    <source>
        <dbReference type="EMBL" id="KJH45889.1"/>
    </source>
</evidence>
<accession>A0A0D8XQ22</accession>
<dbReference type="AlphaFoldDB" id="A0A0D8XQ22"/>
<reference evidence="2 3" key="1">
    <citation type="submission" date="2013-11" db="EMBL/GenBank/DDBJ databases">
        <title>Draft genome of the bovine lungworm Dictyocaulus viviparus.</title>
        <authorList>
            <person name="Mitreva M."/>
        </authorList>
    </citation>
    <scope>NUCLEOTIDE SEQUENCE [LARGE SCALE GENOMIC DNA]</scope>
    <source>
        <strain evidence="2 3">HannoverDv2000</strain>
    </source>
</reference>
<dbReference type="Proteomes" id="UP000053766">
    <property type="component" value="Unassembled WGS sequence"/>
</dbReference>
<feature type="region of interest" description="Disordered" evidence="1">
    <location>
        <begin position="79"/>
        <end position="99"/>
    </location>
</feature>